<feature type="transmembrane region" description="Helical" evidence="6">
    <location>
        <begin position="371"/>
        <end position="390"/>
    </location>
</feature>
<feature type="transmembrane region" description="Helical" evidence="6">
    <location>
        <begin position="77"/>
        <end position="100"/>
    </location>
</feature>
<dbReference type="Gene3D" id="1.20.1250.20">
    <property type="entry name" value="MFS general substrate transporter like domains"/>
    <property type="match status" value="1"/>
</dbReference>
<evidence type="ECO:0000256" key="3">
    <source>
        <dbReference type="ARBA" id="ARBA00022692"/>
    </source>
</evidence>
<protein>
    <submittedName>
        <fullName evidence="8">MFS family permease</fullName>
    </submittedName>
</protein>
<keyword evidence="4 6" id="KW-1133">Transmembrane helix</keyword>
<evidence type="ECO:0000256" key="6">
    <source>
        <dbReference type="SAM" id="Phobius"/>
    </source>
</evidence>
<organism evidence="8 9">
    <name type="scientific">Paenibacillus endophyticus</name>
    <dbReference type="NCBI Taxonomy" id="1294268"/>
    <lineage>
        <taxon>Bacteria</taxon>
        <taxon>Bacillati</taxon>
        <taxon>Bacillota</taxon>
        <taxon>Bacilli</taxon>
        <taxon>Bacillales</taxon>
        <taxon>Paenibacillaceae</taxon>
        <taxon>Paenibacillus</taxon>
    </lineage>
</organism>
<dbReference type="PANTHER" id="PTHR23531">
    <property type="entry name" value="QUINOLENE RESISTANCE PROTEIN NORA"/>
    <property type="match status" value="1"/>
</dbReference>
<evidence type="ECO:0000313" key="8">
    <source>
        <dbReference type="EMBL" id="MBB3154317.1"/>
    </source>
</evidence>
<keyword evidence="5 6" id="KW-0472">Membrane</keyword>
<dbReference type="Proteomes" id="UP000518605">
    <property type="component" value="Unassembled WGS sequence"/>
</dbReference>
<feature type="transmembrane region" description="Helical" evidence="6">
    <location>
        <begin position="47"/>
        <end position="65"/>
    </location>
</feature>
<feature type="transmembrane region" description="Helical" evidence="6">
    <location>
        <begin position="12"/>
        <end position="35"/>
    </location>
</feature>
<gene>
    <name evidence="8" type="ORF">FHS16_004399</name>
</gene>
<feature type="transmembrane region" description="Helical" evidence="6">
    <location>
        <begin position="163"/>
        <end position="182"/>
    </location>
</feature>
<feature type="transmembrane region" description="Helical" evidence="6">
    <location>
        <begin position="345"/>
        <end position="365"/>
    </location>
</feature>
<accession>A0A7W5GCT2</accession>
<evidence type="ECO:0000256" key="5">
    <source>
        <dbReference type="ARBA" id="ARBA00023136"/>
    </source>
</evidence>
<evidence type="ECO:0000256" key="4">
    <source>
        <dbReference type="ARBA" id="ARBA00022989"/>
    </source>
</evidence>
<feature type="domain" description="Major facilitator superfamily (MFS) profile" evidence="7">
    <location>
        <begin position="10"/>
        <end position="395"/>
    </location>
</feature>
<sequence>MNTNKLWSADFIKICLSSFFLFFSFYTLATALSVYVTDGLGGTGTQAGLSMTVFVIASVLLRPFAGQLMAKYGERKIVILSLLLFLLFSVAYLGVFGYAMLLLVRFFHGGTFAIATTSTNTTAIGIIPEHRKGEGISYFSLFMSLAMVIGPFAGLTITTHGGFTAMFILCALCSLIAFVLGASTKRQKEALHSDSAKNDSTETIPKAKLHWRDLVERKAIPIALSGFVVAFAYSGLVTFMSVYTQEQALDQYASYFFVCFGIMIVLPRPIIGKLLDRVGEHVIVYPSIVIFTIGMLMLSQASSPASLLVSGGVIGLGYGALLPCFQTIAVLAAPVHRRGLATATFYLLFDLGYGIGSYSLGALASDYGYRSMYMLCAVIIAASSVIYFMLHHKRKRMTTKADAEQALGTSGY</sequence>
<dbReference type="SUPFAM" id="SSF103473">
    <property type="entry name" value="MFS general substrate transporter"/>
    <property type="match status" value="1"/>
</dbReference>
<dbReference type="InterPro" id="IPR020846">
    <property type="entry name" value="MFS_dom"/>
</dbReference>
<comment type="caution">
    <text evidence="8">The sequence shown here is derived from an EMBL/GenBank/DDBJ whole genome shotgun (WGS) entry which is preliminary data.</text>
</comment>
<feature type="transmembrane region" description="Helical" evidence="6">
    <location>
        <begin position="283"/>
        <end position="301"/>
    </location>
</feature>
<feature type="transmembrane region" description="Helical" evidence="6">
    <location>
        <begin position="138"/>
        <end position="157"/>
    </location>
</feature>
<feature type="transmembrane region" description="Helical" evidence="6">
    <location>
        <begin position="252"/>
        <end position="271"/>
    </location>
</feature>
<evidence type="ECO:0000256" key="1">
    <source>
        <dbReference type="ARBA" id="ARBA00004651"/>
    </source>
</evidence>
<keyword evidence="3 6" id="KW-0812">Transmembrane</keyword>
<dbReference type="CDD" id="cd17489">
    <property type="entry name" value="MFS_YfcJ_like"/>
    <property type="match status" value="1"/>
</dbReference>
<reference evidence="8 9" key="1">
    <citation type="submission" date="2020-08" db="EMBL/GenBank/DDBJ databases">
        <title>Genomic Encyclopedia of Type Strains, Phase III (KMG-III): the genomes of soil and plant-associated and newly described type strains.</title>
        <authorList>
            <person name="Whitman W."/>
        </authorList>
    </citation>
    <scope>NUCLEOTIDE SEQUENCE [LARGE SCALE GENOMIC DNA]</scope>
    <source>
        <strain evidence="8 9">CECT 8234</strain>
    </source>
</reference>
<dbReference type="InterPro" id="IPR036259">
    <property type="entry name" value="MFS_trans_sf"/>
</dbReference>
<evidence type="ECO:0000256" key="2">
    <source>
        <dbReference type="ARBA" id="ARBA00022448"/>
    </source>
</evidence>
<dbReference type="InterPro" id="IPR011701">
    <property type="entry name" value="MFS"/>
</dbReference>
<dbReference type="PANTHER" id="PTHR23531:SF2">
    <property type="entry name" value="PERMEASE"/>
    <property type="match status" value="1"/>
</dbReference>
<dbReference type="Pfam" id="PF07690">
    <property type="entry name" value="MFS_1"/>
    <property type="match status" value="1"/>
</dbReference>
<dbReference type="InterPro" id="IPR052714">
    <property type="entry name" value="MFS_Exporter"/>
</dbReference>
<comment type="subcellular location">
    <subcellularLocation>
        <location evidence="1">Cell membrane</location>
        <topology evidence="1">Multi-pass membrane protein</topology>
    </subcellularLocation>
</comment>
<dbReference type="EMBL" id="JACHXW010000015">
    <property type="protein sequence ID" value="MBB3154317.1"/>
    <property type="molecule type" value="Genomic_DNA"/>
</dbReference>
<dbReference type="RefSeq" id="WP_183567530.1">
    <property type="nucleotide sequence ID" value="NZ_CBCSLB010000016.1"/>
</dbReference>
<dbReference type="GO" id="GO:0022857">
    <property type="term" value="F:transmembrane transporter activity"/>
    <property type="evidence" value="ECO:0007669"/>
    <property type="project" value="InterPro"/>
</dbReference>
<keyword evidence="9" id="KW-1185">Reference proteome</keyword>
<name>A0A7W5GCT2_9BACL</name>
<proteinExistence type="predicted"/>
<evidence type="ECO:0000259" key="7">
    <source>
        <dbReference type="PROSITE" id="PS50850"/>
    </source>
</evidence>
<feature type="transmembrane region" description="Helical" evidence="6">
    <location>
        <begin position="106"/>
        <end position="126"/>
    </location>
</feature>
<feature type="transmembrane region" description="Helical" evidence="6">
    <location>
        <begin position="219"/>
        <end position="240"/>
    </location>
</feature>
<feature type="transmembrane region" description="Helical" evidence="6">
    <location>
        <begin position="307"/>
        <end position="333"/>
    </location>
</feature>
<keyword evidence="2" id="KW-0813">Transport</keyword>
<evidence type="ECO:0000313" key="9">
    <source>
        <dbReference type="Proteomes" id="UP000518605"/>
    </source>
</evidence>
<dbReference type="AlphaFoldDB" id="A0A7W5GCT2"/>
<dbReference type="PROSITE" id="PS50850">
    <property type="entry name" value="MFS"/>
    <property type="match status" value="1"/>
</dbReference>
<dbReference type="GO" id="GO:0005886">
    <property type="term" value="C:plasma membrane"/>
    <property type="evidence" value="ECO:0007669"/>
    <property type="project" value="UniProtKB-SubCell"/>
</dbReference>